<keyword evidence="3" id="KW-0010">Activator</keyword>
<dbReference type="InterPro" id="IPR009057">
    <property type="entry name" value="Homeodomain-like_sf"/>
</dbReference>
<dbReference type="PANTHER" id="PTHR46796:SF2">
    <property type="entry name" value="TRANSCRIPTIONAL REGULATORY PROTEIN"/>
    <property type="match status" value="1"/>
</dbReference>
<dbReference type="Gene3D" id="1.10.10.60">
    <property type="entry name" value="Homeodomain-like"/>
    <property type="match status" value="2"/>
</dbReference>
<evidence type="ECO:0000256" key="4">
    <source>
        <dbReference type="ARBA" id="ARBA00023163"/>
    </source>
</evidence>
<dbReference type="Pfam" id="PF02311">
    <property type="entry name" value="AraC_binding"/>
    <property type="match status" value="1"/>
</dbReference>
<dbReference type="SMART" id="SM00342">
    <property type="entry name" value="HTH_ARAC"/>
    <property type="match status" value="1"/>
</dbReference>
<dbReference type="AlphaFoldDB" id="A0A0C5VBB8"/>
<proteinExistence type="predicted"/>
<dbReference type="Proteomes" id="UP000032266">
    <property type="component" value="Chromosome"/>
</dbReference>
<evidence type="ECO:0000313" key="6">
    <source>
        <dbReference type="EMBL" id="AJQ96645.1"/>
    </source>
</evidence>
<gene>
    <name evidence="6" type="ORF">YC6258_04613</name>
</gene>
<keyword evidence="4" id="KW-0804">Transcription</keyword>
<accession>A0A0C5VBB8</accession>
<dbReference type="SUPFAM" id="SSF51215">
    <property type="entry name" value="Regulatory protein AraC"/>
    <property type="match status" value="1"/>
</dbReference>
<organism evidence="6 7">
    <name type="scientific">Gynuella sunshinyii YC6258</name>
    <dbReference type="NCBI Taxonomy" id="1445510"/>
    <lineage>
        <taxon>Bacteria</taxon>
        <taxon>Pseudomonadati</taxon>
        <taxon>Pseudomonadota</taxon>
        <taxon>Gammaproteobacteria</taxon>
        <taxon>Oceanospirillales</taxon>
        <taxon>Saccharospirillaceae</taxon>
        <taxon>Gynuella</taxon>
    </lineage>
</organism>
<dbReference type="PROSITE" id="PS01124">
    <property type="entry name" value="HTH_ARAC_FAMILY_2"/>
    <property type="match status" value="1"/>
</dbReference>
<evidence type="ECO:0000256" key="2">
    <source>
        <dbReference type="ARBA" id="ARBA00023125"/>
    </source>
</evidence>
<evidence type="ECO:0000259" key="5">
    <source>
        <dbReference type="PROSITE" id="PS01124"/>
    </source>
</evidence>
<dbReference type="Pfam" id="PF12833">
    <property type="entry name" value="HTH_18"/>
    <property type="match status" value="1"/>
</dbReference>
<dbReference type="PROSITE" id="PS00041">
    <property type="entry name" value="HTH_ARAC_FAMILY_1"/>
    <property type="match status" value="1"/>
</dbReference>
<dbReference type="InterPro" id="IPR037923">
    <property type="entry name" value="HTH-like"/>
</dbReference>
<evidence type="ECO:0000256" key="1">
    <source>
        <dbReference type="ARBA" id="ARBA00023015"/>
    </source>
</evidence>
<evidence type="ECO:0000256" key="3">
    <source>
        <dbReference type="ARBA" id="ARBA00023159"/>
    </source>
</evidence>
<keyword evidence="7" id="KW-1185">Reference proteome</keyword>
<keyword evidence="1" id="KW-0805">Transcription regulation</keyword>
<keyword evidence="2 6" id="KW-0238">DNA-binding</keyword>
<dbReference type="InterPro" id="IPR018062">
    <property type="entry name" value="HTH_AraC-typ_CS"/>
</dbReference>
<dbReference type="GO" id="GO:0003700">
    <property type="term" value="F:DNA-binding transcription factor activity"/>
    <property type="evidence" value="ECO:0007669"/>
    <property type="project" value="InterPro"/>
</dbReference>
<dbReference type="KEGG" id="gsn:YC6258_04613"/>
<dbReference type="OrthoDB" id="9809338at2"/>
<dbReference type="PATRIC" id="fig|1445510.3.peg.4576"/>
<dbReference type="InterPro" id="IPR050204">
    <property type="entry name" value="AraC_XylS_family_regulators"/>
</dbReference>
<dbReference type="PANTHER" id="PTHR46796">
    <property type="entry name" value="HTH-TYPE TRANSCRIPTIONAL ACTIVATOR RHAS-RELATED"/>
    <property type="match status" value="1"/>
</dbReference>
<dbReference type="STRING" id="1445510.YC6258_04613"/>
<feature type="domain" description="HTH araC/xylS-type" evidence="5">
    <location>
        <begin position="174"/>
        <end position="271"/>
    </location>
</feature>
<dbReference type="HOGENOM" id="CLU_000445_88_16_6"/>
<reference evidence="6 7" key="1">
    <citation type="submission" date="2014-01" db="EMBL/GenBank/DDBJ databases">
        <title>Full genme sequencing of cellulolytic bacterium Gynuella sunshinyii YC6258T gen. nov., sp. nov.</title>
        <authorList>
            <person name="Khan H."/>
            <person name="Chung E.J."/>
            <person name="Chung Y.R."/>
        </authorList>
    </citation>
    <scope>NUCLEOTIDE SEQUENCE [LARGE SCALE GENOMIC DNA]</scope>
    <source>
        <strain evidence="6 7">YC6258</strain>
    </source>
</reference>
<dbReference type="RefSeq" id="WP_044618609.1">
    <property type="nucleotide sequence ID" value="NZ_CP007142.1"/>
</dbReference>
<dbReference type="SUPFAM" id="SSF46689">
    <property type="entry name" value="Homeodomain-like"/>
    <property type="match status" value="2"/>
</dbReference>
<dbReference type="EMBL" id="CP007142">
    <property type="protein sequence ID" value="AJQ96645.1"/>
    <property type="molecule type" value="Genomic_DNA"/>
</dbReference>
<dbReference type="InterPro" id="IPR018060">
    <property type="entry name" value="HTH_AraC"/>
</dbReference>
<dbReference type="InterPro" id="IPR003313">
    <property type="entry name" value="AraC-bd"/>
</dbReference>
<name>A0A0C5VBB8_9GAMM</name>
<protein>
    <submittedName>
        <fullName evidence="6">AraC-type DNA-binding domain-containing protein</fullName>
    </submittedName>
</protein>
<evidence type="ECO:0000313" key="7">
    <source>
        <dbReference type="Proteomes" id="UP000032266"/>
    </source>
</evidence>
<sequence length="274" mass="31686">MQEVEVASYQVATDLHNTEILTARFHQQRFNRHVHEGYCIGVIEQGAQQFWRSGSNHIAARNSIILVNADQVHDGHRASENGWAYQACYPTVEVFSTLSQEFSGPGNAPWFEHAVEHDNHMAELLRTMFNTLRESTNTLQRETAFYLAMTQLMSNFGKRRPELTHLQHQPKTVRFIVDYLQQHFAENISLVHLAALVHLNPFYLVRLFTRTMGLPPHRYQIQVRIQRAKAMLRQKKPLKAIALDCGFSDQSHLNRHFKFVTGITPGQYQHSITL</sequence>
<dbReference type="GO" id="GO:0043565">
    <property type="term" value="F:sequence-specific DNA binding"/>
    <property type="evidence" value="ECO:0007669"/>
    <property type="project" value="InterPro"/>
</dbReference>